<feature type="compositionally biased region" description="Acidic residues" evidence="1">
    <location>
        <begin position="1"/>
        <end position="10"/>
    </location>
</feature>
<name>A0A3N4I148_ASCIM</name>
<gene>
    <name evidence="2" type="ORF">BJ508DRAFT_329720</name>
</gene>
<keyword evidence="3" id="KW-1185">Reference proteome</keyword>
<dbReference type="Proteomes" id="UP000275078">
    <property type="component" value="Unassembled WGS sequence"/>
</dbReference>
<feature type="compositionally biased region" description="Low complexity" evidence="1">
    <location>
        <begin position="11"/>
        <end position="49"/>
    </location>
</feature>
<dbReference type="AlphaFoldDB" id="A0A3N4I148"/>
<dbReference type="STRING" id="1160509.A0A3N4I148"/>
<proteinExistence type="predicted"/>
<dbReference type="EMBL" id="ML119718">
    <property type="protein sequence ID" value="RPA77951.1"/>
    <property type="molecule type" value="Genomic_DNA"/>
</dbReference>
<accession>A0A3N4I148</accession>
<sequence>MSFNQEDLDDVPTTPLPDYSDSCSLPPGYSLPSSPHSHSPSSPPRYSLPSSPPPHSPSSPPRYYPPGTPRPNSNRPHRSSFSGPPPPDFASISPRPRPKSFALGHHSYLLTVALTSQHRFESSSNPADNHHRSFGYICSCCHIAITLPYGPEETMVHTCQSVVFDNPETALGLQRAEYRYSCAIADDYSVKELIRALLLAHAARDRYRKEMVELCGNLRCGQCHVLCKRSNCGAGPAGCRIPGWARRWREGSALGEGRTSQGPVRIGRFKRRMDLESGHGQLRQD</sequence>
<organism evidence="2 3">
    <name type="scientific">Ascobolus immersus RN42</name>
    <dbReference type="NCBI Taxonomy" id="1160509"/>
    <lineage>
        <taxon>Eukaryota</taxon>
        <taxon>Fungi</taxon>
        <taxon>Dikarya</taxon>
        <taxon>Ascomycota</taxon>
        <taxon>Pezizomycotina</taxon>
        <taxon>Pezizomycetes</taxon>
        <taxon>Pezizales</taxon>
        <taxon>Ascobolaceae</taxon>
        <taxon>Ascobolus</taxon>
    </lineage>
</organism>
<protein>
    <submittedName>
        <fullName evidence="2">Uncharacterized protein</fullName>
    </submittedName>
</protein>
<feature type="compositionally biased region" description="Pro residues" evidence="1">
    <location>
        <begin position="50"/>
        <end position="69"/>
    </location>
</feature>
<reference evidence="2 3" key="1">
    <citation type="journal article" date="2018" name="Nat. Ecol. Evol.">
        <title>Pezizomycetes genomes reveal the molecular basis of ectomycorrhizal truffle lifestyle.</title>
        <authorList>
            <person name="Murat C."/>
            <person name="Payen T."/>
            <person name="Noel B."/>
            <person name="Kuo A."/>
            <person name="Morin E."/>
            <person name="Chen J."/>
            <person name="Kohler A."/>
            <person name="Krizsan K."/>
            <person name="Balestrini R."/>
            <person name="Da Silva C."/>
            <person name="Montanini B."/>
            <person name="Hainaut M."/>
            <person name="Levati E."/>
            <person name="Barry K.W."/>
            <person name="Belfiori B."/>
            <person name="Cichocki N."/>
            <person name="Clum A."/>
            <person name="Dockter R.B."/>
            <person name="Fauchery L."/>
            <person name="Guy J."/>
            <person name="Iotti M."/>
            <person name="Le Tacon F."/>
            <person name="Lindquist E.A."/>
            <person name="Lipzen A."/>
            <person name="Malagnac F."/>
            <person name="Mello A."/>
            <person name="Molinier V."/>
            <person name="Miyauchi S."/>
            <person name="Poulain J."/>
            <person name="Riccioni C."/>
            <person name="Rubini A."/>
            <person name="Sitrit Y."/>
            <person name="Splivallo R."/>
            <person name="Traeger S."/>
            <person name="Wang M."/>
            <person name="Zifcakova L."/>
            <person name="Wipf D."/>
            <person name="Zambonelli A."/>
            <person name="Paolocci F."/>
            <person name="Nowrousian M."/>
            <person name="Ottonello S."/>
            <person name="Baldrian P."/>
            <person name="Spatafora J.W."/>
            <person name="Henrissat B."/>
            <person name="Nagy L.G."/>
            <person name="Aury J.M."/>
            <person name="Wincker P."/>
            <person name="Grigoriev I.V."/>
            <person name="Bonfante P."/>
            <person name="Martin F.M."/>
        </authorList>
    </citation>
    <scope>NUCLEOTIDE SEQUENCE [LARGE SCALE GENOMIC DNA]</scope>
    <source>
        <strain evidence="2 3">RN42</strain>
    </source>
</reference>
<evidence type="ECO:0000256" key="1">
    <source>
        <dbReference type="SAM" id="MobiDB-lite"/>
    </source>
</evidence>
<feature type="region of interest" description="Disordered" evidence="1">
    <location>
        <begin position="1"/>
        <end position="96"/>
    </location>
</feature>
<evidence type="ECO:0000313" key="3">
    <source>
        <dbReference type="Proteomes" id="UP000275078"/>
    </source>
</evidence>
<evidence type="ECO:0000313" key="2">
    <source>
        <dbReference type="EMBL" id="RPA77951.1"/>
    </source>
</evidence>